<comment type="caution">
    <text evidence="2">The sequence shown here is derived from an EMBL/GenBank/DDBJ whole genome shotgun (WGS) entry which is preliminary data.</text>
</comment>
<proteinExistence type="predicted"/>
<protein>
    <submittedName>
        <fullName evidence="2">NAD-dependent epimerase/dehydratase family protein</fullName>
    </submittedName>
</protein>
<name>A0ABW3DV59_9ACTN</name>
<dbReference type="Proteomes" id="UP001597024">
    <property type="component" value="Unassembled WGS sequence"/>
</dbReference>
<reference evidence="3" key="1">
    <citation type="journal article" date="2019" name="Int. J. Syst. Evol. Microbiol.">
        <title>The Global Catalogue of Microorganisms (GCM) 10K type strain sequencing project: providing services to taxonomists for standard genome sequencing and annotation.</title>
        <authorList>
            <consortium name="The Broad Institute Genomics Platform"/>
            <consortium name="The Broad Institute Genome Sequencing Center for Infectious Disease"/>
            <person name="Wu L."/>
            <person name="Ma J."/>
        </authorList>
    </citation>
    <scope>NUCLEOTIDE SEQUENCE [LARGE SCALE GENOMIC DNA]</scope>
    <source>
        <strain evidence="3">CCUG 62974</strain>
    </source>
</reference>
<sequence>MRICVVGASGFLGGELVRQAASGHVVAATYLSRPGTAAGAEWLPLDVRDRTAVADLIRAFGPDVVVNAAYDQADWTTPAGR</sequence>
<dbReference type="SUPFAM" id="SSF51735">
    <property type="entry name" value="NAD(P)-binding Rossmann-fold domains"/>
    <property type="match status" value="1"/>
</dbReference>
<keyword evidence="3" id="KW-1185">Reference proteome</keyword>
<evidence type="ECO:0000259" key="1">
    <source>
        <dbReference type="Pfam" id="PF04321"/>
    </source>
</evidence>
<gene>
    <name evidence="2" type="ORF">ACFQ08_20745</name>
</gene>
<evidence type="ECO:0000313" key="3">
    <source>
        <dbReference type="Proteomes" id="UP001597024"/>
    </source>
</evidence>
<dbReference type="EMBL" id="JBHTHX010000773">
    <property type="protein sequence ID" value="MFD0886982.1"/>
    <property type="molecule type" value="Genomic_DNA"/>
</dbReference>
<dbReference type="InterPro" id="IPR036291">
    <property type="entry name" value="NAD(P)-bd_dom_sf"/>
</dbReference>
<feature type="domain" description="RmlD-like substrate binding" evidence="1">
    <location>
        <begin position="1"/>
        <end position="73"/>
    </location>
</feature>
<evidence type="ECO:0000313" key="2">
    <source>
        <dbReference type="EMBL" id="MFD0886982.1"/>
    </source>
</evidence>
<dbReference type="Gene3D" id="3.40.50.720">
    <property type="entry name" value="NAD(P)-binding Rossmann-like Domain"/>
    <property type="match status" value="1"/>
</dbReference>
<dbReference type="InterPro" id="IPR029903">
    <property type="entry name" value="RmlD-like-bd"/>
</dbReference>
<dbReference type="Pfam" id="PF04321">
    <property type="entry name" value="RmlD_sub_bind"/>
    <property type="match status" value="1"/>
</dbReference>
<accession>A0ABW3DV59</accession>
<organism evidence="2 3">
    <name type="scientific">Streptosporangium algeriense</name>
    <dbReference type="NCBI Taxonomy" id="1682748"/>
    <lineage>
        <taxon>Bacteria</taxon>
        <taxon>Bacillati</taxon>
        <taxon>Actinomycetota</taxon>
        <taxon>Actinomycetes</taxon>
        <taxon>Streptosporangiales</taxon>
        <taxon>Streptosporangiaceae</taxon>
        <taxon>Streptosporangium</taxon>
    </lineage>
</organism>